<evidence type="ECO:0000313" key="1">
    <source>
        <dbReference type="EMBL" id="ACU70696.1"/>
    </source>
</evidence>
<dbReference type="Pfam" id="PF01663">
    <property type="entry name" value="Phosphodiest"/>
    <property type="match status" value="1"/>
</dbReference>
<dbReference type="InterPro" id="IPR002591">
    <property type="entry name" value="Phosphodiest/P_Trfase"/>
</dbReference>
<dbReference type="GO" id="GO:0016787">
    <property type="term" value="F:hydrolase activity"/>
    <property type="evidence" value="ECO:0007669"/>
    <property type="project" value="UniProtKB-ARBA"/>
</dbReference>
<dbReference type="RefSeq" id="WP_012785990.1">
    <property type="nucleotide sequence ID" value="NC_013131.1"/>
</dbReference>
<dbReference type="STRING" id="479433.Caci_1775"/>
<dbReference type="eggNOG" id="COG1524">
    <property type="taxonomic scope" value="Bacteria"/>
</dbReference>
<dbReference type="SUPFAM" id="SSF53649">
    <property type="entry name" value="Alkaline phosphatase-like"/>
    <property type="match status" value="1"/>
</dbReference>
<reference evidence="1 2" key="1">
    <citation type="journal article" date="2009" name="Stand. Genomic Sci.">
        <title>Complete genome sequence of Catenulispora acidiphila type strain (ID 139908).</title>
        <authorList>
            <person name="Copeland A."/>
            <person name="Lapidus A."/>
            <person name="Glavina Del Rio T."/>
            <person name="Nolan M."/>
            <person name="Lucas S."/>
            <person name="Chen F."/>
            <person name="Tice H."/>
            <person name="Cheng J.F."/>
            <person name="Bruce D."/>
            <person name="Goodwin L."/>
            <person name="Pitluck S."/>
            <person name="Mikhailova N."/>
            <person name="Pati A."/>
            <person name="Ivanova N."/>
            <person name="Mavromatis K."/>
            <person name="Chen A."/>
            <person name="Palaniappan K."/>
            <person name="Chain P."/>
            <person name="Land M."/>
            <person name="Hauser L."/>
            <person name="Chang Y.J."/>
            <person name="Jeffries C.D."/>
            <person name="Chertkov O."/>
            <person name="Brettin T."/>
            <person name="Detter J.C."/>
            <person name="Han C."/>
            <person name="Ali Z."/>
            <person name="Tindall B.J."/>
            <person name="Goker M."/>
            <person name="Bristow J."/>
            <person name="Eisen J.A."/>
            <person name="Markowitz V."/>
            <person name="Hugenholtz P."/>
            <person name="Kyrpides N.C."/>
            <person name="Klenk H.P."/>
        </authorList>
    </citation>
    <scope>NUCLEOTIDE SEQUENCE [LARGE SCALE GENOMIC DNA]</scope>
    <source>
        <strain evidence="2">DSM 44928 / JCM 14897 / NBRC 102108 / NRRL B-24433 / ID139908</strain>
    </source>
</reference>
<organism evidence="1 2">
    <name type="scientific">Catenulispora acidiphila (strain DSM 44928 / JCM 14897 / NBRC 102108 / NRRL B-24433 / ID139908)</name>
    <dbReference type="NCBI Taxonomy" id="479433"/>
    <lineage>
        <taxon>Bacteria</taxon>
        <taxon>Bacillati</taxon>
        <taxon>Actinomycetota</taxon>
        <taxon>Actinomycetes</taxon>
        <taxon>Catenulisporales</taxon>
        <taxon>Catenulisporaceae</taxon>
        <taxon>Catenulispora</taxon>
    </lineage>
</organism>
<dbReference type="PANTHER" id="PTHR10151:SF120">
    <property type="entry name" value="BIS(5'-ADENOSYL)-TRIPHOSPHATASE"/>
    <property type="match status" value="1"/>
</dbReference>
<dbReference type="AlphaFoldDB" id="C7QCY6"/>
<gene>
    <name evidence="1" type="ordered locus">Caci_1775</name>
</gene>
<keyword evidence="2" id="KW-1185">Reference proteome</keyword>
<dbReference type="InParanoid" id="C7QCY6"/>
<dbReference type="Proteomes" id="UP000000851">
    <property type="component" value="Chromosome"/>
</dbReference>
<evidence type="ECO:0000313" key="2">
    <source>
        <dbReference type="Proteomes" id="UP000000851"/>
    </source>
</evidence>
<sequence length="396" mass="42234">MSVPAASGADRSDIVLPAYGRGALSDLLPAVLAALGVEGSPDPFGLAPTRRACVFLVDGMGARLIERNAEVAPYLAKALRASRALTAGFPSTTAASIGSLGTGLPSGASGMLGYRVLVPGTSRMINLLRWDAPVDPVEWQPHETVFERAEREGIEVTQVTAARFQESGLTRSVLRGGAFTGAESLPNRVAGALQTLQDAADRDARALVYLYYADLDAAGHLNGVDSESWRQQLAVVDATVRELVDRLPAGTALYVTADHGMVDVPAERRVDVDEDYELQVGVRLLGGEGRARHVYAKPGAARDVLQIWREALEDVAVVRSRQEAIYEGWFGPPESVDDRLAPRIGDVVAALLEDWAVVATRREKLESRLLGMHGSLSAAEQEIPLLVFAPEGGPGL</sequence>
<dbReference type="Gene3D" id="3.40.720.10">
    <property type="entry name" value="Alkaline Phosphatase, subunit A"/>
    <property type="match status" value="1"/>
</dbReference>
<proteinExistence type="predicted"/>
<name>C7QCY6_CATAD</name>
<dbReference type="PANTHER" id="PTHR10151">
    <property type="entry name" value="ECTONUCLEOTIDE PYROPHOSPHATASE/PHOSPHODIESTERASE"/>
    <property type="match status" value="1"/>
</dbReference>
<accession>C7QCY6</accession>
<dbReference type="HOGENOM" id="CLU_039939_0_0_11"/>
<dbReference type="EMBL" id="CP001700">
    <property type="protein sequence ID" value="ACU70696.1"/>
    <property type="molecule type" value="Genomic_DNA"/>
</dbReference>
<dbReference type="KEGG" id="cai:Caci_1775"/>
<protein>
    <submittedName>
        <fullName evidence="1">Type I phosphodiesterase/nucleotide pyrophosphatase</fullName>
    </submittedName>
</protein>
<dbReference type="InterPro" id="IPR017850">
    <property type="entry name" value="Alkaline_phosphatase_core_sf"/>
</dbReference>